<dbReference type="EMBL" id="CP003557">
    <property type="protein sequence ID" value="AFN74889.1"/>
    <property type="molecule type" value="Genomic_DNA"/>
</dbReference>
<feature type="transmembrane region" description="Helical" evidence="1">
    <location>
        <begin position="111"/>
        <end position="130"/>
    </location>
</feature>
<feature type="transmembrane region" description="Helical" evidence="1">
    <location>
        <begin position="172"/>
        <end position="203"/>
    </location>
</feature>
<dbReference type="InterPro" id="IPR052724">
    <property type="entry name" value="GT117_domain-containing"/>
</dbReference>
<evidence type="ECO:0000256" key="1">
    <source>
        <dbReference type="SAM" id="Phobius"/>
    </source>
</evidence>
<feature type="transmembrane region" description="Helical" evidence="1">
    <location>
        <begin position="142"/>
        <end position="160"/>
    </location>
</feature>
<gene>
    <name evidence="2" type="ordered locus">MROS_1655</name>
</gene>
<accession>I6ZS60</accession>
<feature type="transmembrane region" description="Helical" evidence="1">
    <location>
        <begin position="53"/>
        <end position="69"/>
    </location>
</feature>
<dbReference type="AlphaFoldDB" id="I6ZS60"/>
<dbReference type="PATRIC" id="fig|1191523.3.peg.1753"/>
<proteinExistence type="predicted"/>
<feature type="transmembrane region" description="Helical" evidence="1">
    <location>
        <begin position="458"/>
        <end position="474"/>
    </location>
</feature>
<dbReference type="PANTHER" id="PTHR16214:SF3">
    <property type="entry name" value="TRANSMEMBRANE PROTEIN 260"/>
    <property type="match status" value="1"/>
</dbReference>
<feature type="transmembrane region" description="Helical" evidence="1">
    <location>
        <begin position="215"/>
        <end position="236"/>
    </location>
</feature>
<feature type="transmembrane region" description="Helical" evidence="1">
    <location>
        <begin position="76"/>
        <end position="99"/>
    </location>
</feature>
<feature type="transmembrane region" description="Helical" evidence="1">
    <location>
        <begin position="281"/>
        <end position="303"/>
    </location>
</feature>
<name>I6ZS60_MELRP</name>
<protein>
    <recommendedName>
        <fullName evidence="4">DUF2723 domain-containing protein</fullName>
    </recommendedName>
</protein>
<evidence type="ECO:0008006" key="4">
    <source>
        <dbReference type="Google" id="ProtNLM"/>
    </source>
</evidence>
<feature type="transmembrane region" description="Helical" evidence="1">
    <location>
        <begin position="548"/>
        <end position="567"/>
    </location>
</feature>
<feature type="transmembrane region" description="Helical" evidence="1">
    <location>
        <begin position="511"/>
        <end position="536"/>
    </location>
</feature>
<keyword evidence="3" id="KW-1185">Reference proteome</keyword>
<evidence type="ECO:0000313" key="3">
    <source>
        <dbReference type="Proteomes" id="UP000009011"/>
    </source>
</evidence>
<keyword evidence="1" id="KW-1133">Transmembrane helix</keyword>
<dbReference type="Pfam" id="PF11028">
    <property type="entry name" value="TMEM260-like"/>
    <property type="match status" value="1"/>
</dbReference>
<organism evidence="2 3">
    <name type="scientific">Melioribacter roseus (strain DSM 23840 / JCM 17771 / VKM B-2668 / P3M-2)</name>
    <dbReference type="NCBI Taxonomy" id="1191523"/>
    <lineage>
        <taxon>Bacteria</taxon>
        <taxon>Pseudomonadati</taxon>
        <taxon>Ignavibacteriota</taxon>
        <taxon>Ignavibacteria</taxon>
        <taxon>Ignavibacteriales</taxon>
        <taxon>Melioribacteraceae</taxon>
        <taxon>Melioribacter</taxon>
    </lineage>
</organism>
<feature type="transmembrane region" description="Helical" evidence="1">
    <location>
        <begin position="315"/>
        <end position="334"/>
    </location>
</feature>
<feature type="transmembrane region" description="Helical" evidence="1">
    <location>
        <begin position="346"/>
        <end position="366"/>
    </location>
</feature>
<sequence length="960" mass="110855">MNYKLLNRIFAGIVFAVSLIVFLITVQPSVSFWDCGEFIASSYALQVPHPPGTPFFLIVGRLFSMIPFAENIGLRVNLISVFSSAFTVMFLYLIAVMLIKSYRKKEPENLFDALTVYIPAAIGALSLSFSDTFWFNAVEAEVYAFSTFFIAFVIWLMMEWNEKADQPDNEKYLLLIAYLIGLSTGVHLMAVLAIVPIVMVVVFRKYIDDEETLKKTAIIFVIHAAVVLIVAALMWAAQTSSTPPTPDEYKDIDKRFIVVLGAISVLIMAALYKKIFTKNSFYIPMILGGITLVVVYPGLVKYVPKLISVTADNDYVMDIIVSILLFAAVGYGVHWTAKNNKPTLNLVSKAFLLGLVGITTYAMIIIRANEEPPINMNSPKTFTELESYLNREQYGDFPTFKRRFSNEPHQMGIYTNYSSDLDFLWRYQMDHMFNRYLFWNYIGRVSTYQDSGVDWSDMYGIPFFIGLFGLFYHFRRDWKMASVFLVMFIFLGYLTAFYQNQQQPQPRERDYFYVGAFFVYSIWIALGMRGIIELMIEKFDKIKNLKPALGLVMAAGIIVVPVNMFHANYFEHDRSRNYVPWDYAYNLLQSAAPNAILFTNGDNDTFPLWYLQDVEGVRRDVRIANLSLLNTPWYIKQLKNTSPYGAEKVAMSLSDRDIDNLTVQRWEPVEMSIPVPPDVIKEFGVKDSAIIKTGKLTWLMKNPVQYGNVKAIRTQDLVVLDIIMQSKWKRPVYFAVTCSDDSKLGLDEYLRMEGMALRLVPDKSDAGSIEYINEPVMRKQLFDEPEGFSRDYRPGFKFRGLNDSTIFFDENHERLIQNYRNTFMRLAVHYLYSLKDSARTVETLDLMEQKIPRSIVRVDNRILHDIARLYYAAGAYDKYKEIAKEVTETAKLQLKNNPRDYSSWNNPYDILLTHYENLKMYKEAVEVLNQLSMYLPYDESVKQLLNRYRRLAGVDTLEVK</sequence>
<keyword evidence="1" id="KW-0812">Transmembrane</keyword>
<keyword evidence="1" id="KW-0472">Membrane</keyword>
<feature type="transmembrane region" description="Helical" evidence="1">
    <location>
        <begin position="9"/>
        <end position="33"/>
    </location>
</feature>
<dbReference type="STRING" id="1191523.MROS_1655"/>
<dbReference type="KEGG" id="mro:MROS_1655"/>
<dbReference type="OrthoDB" id="9807602at2"/>
<feature type="transmembrane region" description="Helical" evidence="1">
    <location>
        <begin position="481"/>
        <end position="499"/>
    </location>
</feature>
<reference evidence="2 3" key="1">
    <citation type="journal article" date="2013" name="PLoS ONE">
        <title>Genomic analysis of Melioribacter roseus, facultatively anaerobic organotrophic bacterium representing a novel deep lineage within Bacteriodetes/Chlorobi group.</title>
        <authorList>
            <person name="Kadnikov V.V."/>
            <person name="Mardanov A.V."/>
            <person name="Podosokorskaya O.A."/>
            <person name="Gavrilov S.N."/>
            <person name="Kublanov I.V."/>
            <person name="Beletsky A.V."/>
            <person name="Bonch-Osmolovskaya E.A."/>
            <person name="Ravin N.V."/>
        </authorList>
    </citation>
    <scope>NUCLEOTIDE SEQUENCE [LARGE SCALE GENOMIC DNA]</scope>
    <source>
        <strain evidence="3">JCM 17771 / P3M-2</strain>
    </source>
</reference>
<dbReference type="HOGENOM" id="CLU_005363_0_0_10"/>
<dbReference type="Proteomes" id="UP000009011">
    <property type="component" value="Chromosome"/>
</dbReference>
<dbReference type="PANTHER" id="PTHR16214">
    <property type="entry name" value="TRANSMEMBRANE PROTEIN 260"/>
    <property type="match status" value="1"/>
</dbReference>
<feature type="transmembrane region" description="Helical" evidence="1">
    <location>
        <begin position="256"/>
        <end position="272"/>
    </location>
</feature>
<dbReference type="InterPro" id="IPR021280">
    <property type="entry name" value="TMEM260-like"/>
</dbReference>
<dbReference type="eggNOG" id="COG1807">
    <property type="taxonomic scope" value="Bacteria"/>
</dbReference>
<evidence type="ECO:0000313" key="2">
    <source>
        <dbReference type="EMBL" id="AFN74889.1"/>
    </source>
</evidence>